<comment type="caution">
    <text evidence="3">The sequence shown here is derived from an EMBL/GenBank/DDBJ whole genome shotgun (WGS) entry which is preliminary data.</text>
</comment>
<organism evidence="3 4">
    <name type="scientific">Fodinibius salinus</name>
    <dbReference type="NCBI Taxonomy" id="860790"/>
    <lineage>
        <taxon>Bacteria</taxon>
        <taxon>Pseudomonadati</taxon>
        <taxon>Balneolota</taxon>
        <taxon>Balneolia</taxon>
        <taxon>Balneolales</taxon>
        <taxon>Balneolaceae</taxon>
        <taxon>Fodinibius</taxon>
    </lineage>
</organism>
<feature type="signal peptide" evidence="2">
    <location>
        <begin position="1"/>
        <end position="28"/>
    </location>
</feature>
<dbReference type="EMBL" id="VNHY01000001">
    <property type="protein sequence ID" value="TYP95270.1"/>
    <property type="molecule type" value="Genomic_DNA"/>
</dbReference>
<reference evidence="3 4" key="1">
    <citation type="submission" date="2019-07" db="EMBL/GenBank/DDBJ databases">
        <title>Genomic Encyclopedia of Archaeal and Bacterial Type Strains, Phase II (KMG-II): from individual species to whole genera.</title>
        <authorList>
            <person name="Goeker M."/>
        </authorList>
    </citation>
    <scope>NUCLEOTIDE SEQUENCE [LARGE SCALE GENOMIC DNA]</scope>
    <source>
        <strain evidence="3 4">DSM 21935</strain>
    </source>
</reference>
<protein>
    <submittedName>
        <fullName evidence="3">Uncharacterized protein</fullName>
    </submittedName>
</protein>
<sequence length="305" mass="32514">MIMKLSKQILISLVSCFLLLLAASEINAQEKDVSVLVEEAKKAGINQAKIATLQKRAQSRGVSDQYIGQILETALAMSEKKLPAEMALEKALEGLSKGIPGGRIVPAISQMQENMTKSAQVVDPWIKQKHVQQIVNKSGSGMSQDQFRTEMVRSVSSSFAQGISTETVNAMLSQIESKSILDKTNSTNIVVAMGIFSDLPTTKSAPKASRTFIANALKRGFNADELQKLPSALQMGQQRSQLPAASVVNRVSQQMKGGIPAKKILENLFNGNIGGGPPGNVPKGLENKPENKGKNNSGGNGNGTG</sequence>
<feature type="region of interest" description="Disordered" evidence="1">
    <location>
        <begin position="275"/>
        <end position="305"/>
    </location>
</feature>
<evidence type="ECO:0000313" key="4">
    <source>
        <dbReference type="Proteomes" id="UP000324595"/>
    </source>
</evidence>
<proteinExistence type="predicted"/>
<dbReference type="AlphaFoldDB" id="A0A5D3YMY8"/>
<evidence type="ECO:0000256" key="1">
    <source>
        <dbReference type="SAM" id="MobiDB-lite"/>
    </source>
</evidence>
<accession>A0A5D3YMY8</accession>
<gene>
    <name evidence="3" type="ORF">LX73_0568</name>
</gene>
<feature type="chain" id="PRO_5022950382" evidence="2">
    <location>
        <begin position="29"/>
        <end position="305"/>
    </location>
</feature>
<evidence type="ECO:0000256" key="2">
    <source>
        <dbReference type="SAM" id="SignalP"/>
    </source>
</evidence>
<evidence type="ECO:0000313" key="3">
    <source>
        <dbReference type="EMBL" id="TYP95270.1"/>
    </source>
</evidence>
<feature type="compositionally biased region" description="Gly residues" evidence="1">
    <location>
        <begin position="296"/>
        <end position="305"/>
    </location>
</feature>
<name>A0A5D3YMY8_9BACT</name>
<keyword evidence="4" id="KW-1185">Reference proteome</keyword>
<keyword evidence="2" id="KW-0732">Signal</keyword>
<dbReference type="Proteomes" id="UP000324595">
    <property type="component" value="Unassembled WGS sequence"/>
</dbReference>